<accession>X0ZPG7</accession>
<dbReference type="AlphaFoldDB" id="X0ZPG7"/>
<sequence>MGFKKTSDLIAISFTVIESAANTFTQDEIALQLDVLNNEIFVVLAVDLNPSAPEMITATNTETQALVTSTSQTAMTHLGNTNTIAVASLSIQSDAVNAVGFTRAAEESYSANLDYVSLIATNNFFVAIEGTNNTAARNVTGRVWGYRAKADSSTYAALVQSEVLSA</sequence>
<reference evidence="1" key="1">
    <citation type="journal article" date="2014" name="Front. Microbiol.">
        <title>High frequency of phylogenetically diverse reductive dehalogenase-homologous genes in deep subseafloor sedimentary metagenomes.</title>
        <authorList>
            <person name="Kawai M."/>
            <person name="Futagami T."/>
            <person name="Toyoda A."/>
            <person name="Takaki Y."/>
            <person name="Nishi S."/>
            <person name="Hori S."/>
            <person name="Arai W."/>
            <person name="Tsubouchi T."/>
            <person name="Morono Y."/>
            <person name="Uchiyama I."/>
            <person name="Ito T."/>
            <person name="Fujiyama A."/>
            <person name="Inagaki F."/>
            <person name="Takami H."/>
        </authorList>
    </citation>
    <scope>NUCLEOTIDE SEQUENCE</scope>
    <source>
        <strain evidence="1">Expedition CK06-06</strain>
    </source>
</reference>
<name>X0ZPG7_9ZZZZ</name>
<proteinExistence type="predicted"/>
<comment type="caution">
    <text evidence="1">The sequence shown here is derived from an EMBL/GenBank/DDBJ whole genome shotgun (WGS) entry which is preliminary data.</text>
</comment>
<organism evidence="1">
    <name type="scientific">marine sediment metagenome</name>
    <dbReference type="NCBI Taxonomy" id="412755"/>
    <lineage>
        <taxon>unclassified sequences</taxon>
        <taxon>metagenomes</taxon>
        <taxon>ecological metagenomes</taxon>
    </lineage>
</organism>
<gene>
    <name evidence="1" type="ORF">S01H4_07209</name>
</gene>
<dbReference type="EMBL" id="BART01002333">
    <property type="protein sequence ID" value="GAG59942.1"/>
    <property type="molecule type" value="Genomic_DNA"/>
</dbReference>
<protein>
    <submittedName>
        <fullName evidence="1">Uncharacterized protein</fullName>
    </submittedName>
</protein>
<evidence type="ECO:0000313" key="1">
    <source>
        <dbReference type="EMBL" id="GAG59942.1"/>
    </source>
</evidence>